<sequence>MQHTWLLAQEEKELVQNAQWLLTKQRVIEKVYELFGQLSTAYTPLLQQCTAADAAVKAVSPKIARGEFYRQLPYVVLDQPRYFKQDDAFAIRSFFWWGHSFSIHLHLAGHYKTLLQNVLSQKLAAGHLQQWQVATGSDPWQHHFAPDTYIPVTRNNHPAVLQTWQQQPFIKLARELPLQQWEHAYTFYVESFTALMALLA</sequence>
<dbReference type="Proteomes" id="UP000186917">
    <property type="component" value="Unassembled WGS sequence"/>
</dbReference>
<dbReference type="STRING" id="477680.SAMN05421788_103338"/>
<organism evidence="1 2">
    <name type="scientific">Filimonas lacunae</name>
    <dbReference type="NCBI Taxonomy" id="477680"/>
    <lineage>
        <taxon>Bacteria</taxon>
        <taxon>Pseudomonadati</taxon>
        <taxon>Bacteroidota</taxon>
        <taxon>Chitinophagia</taxon>
        <taxon>Chitinophagales</taxon>
        <taxon>Chitinophagaceae</taxon>
        <taxon>Filimonas</taxon>
    </lineage>
</organism>
<dbReference type="EMBL" id="FTOR01000003">
    <property type="protein sequence ID" value="SIT07661.1"/>
    <property type="molecule type" value="Genomic_DNA"/>
</dbReference>
<dbReference type="KEGG" id="fln:FLA_4028"/>
<accession>A0A173MK23</accession>
<dbReference type="OrthoDB" id="2575320at2"/>
<gene>
    <name evidence="1" type="ORF">SAMN05421788_103338</name>
</gene>
<keyword evidence="2" id="KW-1185">Reference proteome</keyword>
<dbReference type="AlphaFoldDB" id="A0A173MK23"/>
<evidence type="ECO:0000313" key="2">
    <source>
        <dbReference type="Proteomes" id="UP000186917"/>
    </source>
</evidence>
<evidence type="ECO:0000313" key="1">
    <source>
        <dbReference type="EMBL" id="SIT07661.1"/>
    </source>
</evidence>
<protein>
    <submittedName>
        <fullName evidence="1">Uncharacterized protein</fullName>
    </submittedName>
</protein>
<proteinExistence type="predicted"/>
<dbReference type="RefSeq" id="WP_076379160.1">
    <property type="nucleotide sequence ID" value="NZ_AP017422.1"/>
</dbReference>
<reference evidence="2" key="1">
    <citation type="submission" date="2017-01" db="EMBL/GenBank/DDBJ databases">
        <authorList>
            <person name="Varghese N."/>
            <person name="Submissions S."/>
        </authorList>
    </citation>
    <scope>NUCLEOTIDE SEQUENCE [LARGE SCALE GENOMIC DNA]</scope>
    <source>
        <strain evidence="2">DSM 21054</strain>
    </source>
</reference>
<name>A0A173MK23_9BACT</name>